<accession>A0A8S5P396</accession>
<reference evidence="3" key="1">
    <citation type="journal article" date="2021" name="Proc. Natl. Acad. Sci. U.S.A.">
        <title>A Catalog of Tens of Thousands of Viruses from Human Metagenomes Reveals Hidden Associations with Chronic Diseases.</title>
        <authorList>
            <person name="Tisza M.J."/>
            <person name="Buck C.B."/>
        </authorList>
    </citation>
    <scope>NUCLEOTIDE SEQUENCE</scope>
    <source>
        <strain evidence="3">CtegP15</strain>
    </source>
</reference>
<feature type="compositionally biased region" description="Basic and acidic residues" evidence="2">
    <location>
        <begin position="28"/>
        <end position="40"/>
    </location>
</feature>
<feature type="region of interest" description="Disordered" evidence="2">
    <location>
        <begin position="1"/>
        <end position="40"/>
    </location>
</feature>
<name>A0A8S5P396_9CAUD</name>
<dbReference type="Pfam" id="PF14265">
    <property type="entry name" value="DUF4355"/>
    <property type="match status" value="1"/>
</dbReference>
<keyword evidence="1" id="KW-0175">Coiled coil</keyword>
<organism evidence="3">
    <name type="scientific">Myoviridae sp. ctegP15</name>
    <dbReference type="NCBI Taxonomy" id="2825146"/>
    <lineage>
        <taxon>Viruses</taxon>
        <taxon>Duplodnaviria</taxon>
        <taxon>Heunggongvirae</taxon>
        <taxon>Uroviricota</taxon>
        <taxon>Caudoviricetes</taxon>
    </lineage>
</organism>
<evidence type="ECO:0000256" key="2">
    <source>
        <dbReference type="SAM" id="MobiDB-lite"/>
    </source>
</evidence>
<protein>
    <submittedName>
        <fullName evidence="3">Major head protein</fullName>
    </submittedName>
</protein>
<proteinExistence type="predicted"/>
<evidence type="ECO:0000256" key="1">
    <source>
        <dbReference type="SAM" id="Coils"/>
    </source>
</evidence>
<feature type="coiled-coil region" evidence="1">
    <location>
        <begin position="60"/>
        <end position="94"/>
    </location>
</feature>
<feature type="compositionally biased region" description="Polar residues" evidence="2">
    <location>
        <begin position="1"/>
        <end position="12"/>
    </location>
</feature>
<evidence type="ECO:0000313" key="3">
    <source>
        <dbReference type="EMBL" id="DAE01096.1"/>
    </source>
</evidence>
<dbReference type="EMBL" id="BK015319">
    <property type="protein sequence ID" value="DAE01096.1"/>
    <property type="molecule type" value="Genomic_DNA"/>
</dbReference>
<sequence>MAEEMNNQNTSANTEPNTEPNTQTEPKGGAEPEKKYSDEDLDKIIGQKYAKWSEKTDKAIEDAKAEAVKLAKMNAEQKAAYESEQKDLKIAEMEAQLQKIALGKVAGEILKEQGMDATQDILDMVVGTTAEDTKTQVEAFVKLVNAQVEIRERQRATGTTPKSYTGAEPLSEIERRIAKYRK</sequence>
<feature type="compositionally biased region" description="Low complexity" evidence="2">
    <location>
        <begin position="13"/>
        <end position="26"/>
    </location>
</feature>
<dbReference type="InterPro" id="IPR025580">
    <property type="entry name" value="Gp46"/>
</dbReference>